<name>A0A5C3EV67_9BASI</name>
<dbReference type="EMBL" id="OOIP01000002">
    <property type="protein sequence ID" value="SPO35367.1"/>
    <property type="molecule type" value="Genomic_DNA"/>
</dbReference>
<protein>
    <submittedName>
        <fullName evidence="2">Uncharacterized protein</fullName>
    </submittedName>
</protein>
<feature type="region of interest" description="Disordered" evidence="1">
    <location>
        <begin position="137"/>
        <end position="157"/>
    </location>
</feature>
<sequence length="169" mass="17924">MKQRRGSTGQQLAAGLPPTGRIRLRACAHEQGPDAKAQAKSARLRRRRKRPWVRVVRLLGRSAAARAEAGPFRLGADARPASRGDAQLRTHPSISSAPSSRTDGQTRPGWKALAIQPASILLRPPLLTSQTVATATGCHDSGTAPGTASPRPAPLRSHPLFLTTLSVSV</sequence>
<keyword evidence="3" id="KW-1185">Reference proteome</keyword>
<dbReference type="AlphaFoldDB" id="A0A5C3EV67"/>
<evidence type="ECO:0000313" key="3">
    <source>
        <dbReference type="Proteomes" id="UP000323386"/>
    </source>
</evidence>
<dbReference type="Proteomes" id="UP000323386">
    <property type="component" value="Unassembled WGS sequence"/>
</dbReference>
<feature type="region of interest" description="Disordered" evidence="1">
    <location>
        <begin position="67"/>
        <end position="107"/>
    </location>
</feature>
<proteinExistence type="predicted"/>
<accession>A0A5C3EV67</accession>
<reference evidence="2 3" key="1">
    <citation type="submission" date="2018-03" db="EMBL/GenBank/DDBJ databases">
        <authorList>
            <person name="Guldener U."/>
        </authorList>
    </citation>
    <scope>NUCLEOTIDE SEQUENCE [LARGE SCALE GENOMIC DNA]</scope>
    <source>
        <strain evidence="2 3">DAOM196992</strain>
    </source>
</reference>
<evidence type="ECO:0000256" key="1">
    <source>
        <dbReference type="SAM" id="MobiDB-lite"/>
    </source>
</evidence>
<evidence type="ECO:0000313" key="2">
    <source>
        <dbReference type="EMBL" id="SPO35367.1"/>
    </source>
</evidence>
<feature type="region of interest" description="Disordered" evidence="1">
    <location>
        <begin position="1"/>
        <end position="50"/>
    </location>
</feature>
<gene>
    <name evidence="2" type="ORF">PSFLO_00838</name>
</gene>
<feature type="compositionally biased region" description="Polar residues" evidence="1">
    <location>
        <begin position="1"/>
        <end position="11"/>
    </location>
</feature>
<organism evidence="2 3">
    <name type="scientific">Pseudozyma flocculosa</name>
    <dbReference type="NCBI Taxonomy" id="84751"/>
    <lineage>
        <taxon>Eukaryota</taxon>
        <taxon>Fungi</taxon>
        <taxon>Dikarya</taxon>
        <taxon>Basidiomycota</taxon>
        <taxon>Ustilaginomycotina</taxon>
        <taxon>Ustilaginomycetes</taxon>
        <taxon>Ustilaginales</taxon>
        <taxon>Ustilaginaceae</taxon>
        <taxon>Pseudozyma</taxon>
    </lineage>
</organism>
<feature type="compositionally biased region" description="Polar residues" evidence="1">
    <location>
        <begin position="90"/>
        <end position="105"/>
    </location>
</feature>